<dbReference type="Proteomes" id="UP000669605">
    <property type="component" value="Unassembled WGS sequence"/>
</dbReference>
<evidence type="ECO:0000313" key="2">
    <source>
        <dbReference type="Proteomes" id="UP000669605"/>
    </source>
</evidence>
<reference evidence="1 2" key="1">
    <citation type="journal article" date="2020" name="Curr. Microbiol.">
        <title>Tepidiphilus baoligensis sp. nov., a Novel Bacterium of the Family Hydrogenophilaceae Isolated from an Oil Reservoir.</title>
        <authorList>
            <person name="Zhang X."/>
            <person name="Wang G."/>
            <person name="Ma X."/>
            <person name="Yu J."/>
            <person name="You J."/>
            <person name="Xue Y."/>
            <person name="Ma Y."/>
        </authorList>
    </citation>
    <scope>NUCLEOTIDE SEQUENCE [LARGE SCALE GENOMIC DNA]</scope>
    <source>
        <strain evidence="1 2">B18-69</strain>
    </source>
</reference>
<protein>
    <recommendedName>
        <fullName evidence="3">Lipoprotein</fullName>
    </recommendedName>
</protein>
<gene>
    <name evidence="1" type="ORF">GV368_06885</name>
</gene>
<dbReference type="RefSeq" id="WP_142803817.1">
    <property type="nucleotide sequence ID" value="NZ_JAAAUB010000008.1"/>
</dbReference>
<evidence type="ECO:0000313" key="1">
    <source>
        <dbReference type="EMBL" id="NMH16829.1"/>
    </source>
</evidence>
<dbReference type="EMBL" id="JAAAUB010000008">
    <property type="protein sequence ID" value="NMH16829.1"/>
    <property type="molecule type" value="Genomic_DNA"/>
</dbReference>
<comment type="caution">
    <text evidence="1">The sequence shown here is derived from an EMBL/GenBank/DDBJ whole genome shotgun (WGS) entry which is preliminary data.</text>
</comment>
<name>A0ABX1QMI2_9PROT</name>
<accession>A0ABX1QMI2</accession>
<evidence type="ECO:0008006" key="3">
    <source>
        <dbReference type="Google" id="ProtNLM"/>
    </source>
</evidence>
<organism evidence="1 2">
    <name type="scientific">Tepidiphilus baoligensis</name>
    <dbReference type="NCBI Taxonomy" id="2698687"/>
    <lineage>
        <taxon>Bacteria</taxon>
        <taxon>Pseudomonadati</taxon>
        <taxon>Pseudomonadota</taxon>
        <taxon>Hydrogenophilia</taxon>
        <taxon>Hydrogenophilales</taxon>
        <taxon>Hydrogenophilaceae</taxon>
        <taxon>Tepidiphilus</taxon>
    </lineage>
</organism>
<keyword evidence="2" id="KW-1185">Reference proteome</keyword>
<dbReference type="PROSITE" id="PS51257">
    <property type="entry name" value="PROKAR_LIPOPROTEIN"/>
    <property type="match status" value="1"/>
</dbReference>
<proteinExistence type="predicted"/>
<sequence length="181" mass="19770">MRFDPLPIAAALGAVLLGGCTNPGAPLPTDFAQEPQQKIQAVRQWQTVATSLAERLSVMMIRDNACTPQAALCDTLYVHPAAYSSTFDAAFREAFVSYLVGRGWNVAQQGPADIEIDLDSRYAKLSTAPEVEVMVTASARRGDRYLARISDVYYITSPELYAKMASSNPSYEPTWLTVQGD</sequence>